<keyword evidence="7" id="KW-0813">Transport</keyword>
<evidence type="ECO:0000256" key="7">
    <source>
        <dbReference type="ARBA" id="ARBA00022448"/>
    </source>
</evidence>
<evidence type="ECO:0000256" key="8">
    <source>
        <dbReference type="ARBA" id="ARBA00022692"/>
    </source>
</evidence>
<dbReference type="InterPro" id="IPR013320">
    <property type="entry name" value="ConA-like_dom_sf"/>
</dbReference>
<dbReference type="InterPro" id="IPR024072">
    <property type="entry name" value="DHFR-like_dom_sf"/>
</dbReference>
<feature type="transmembrane region" description="Helical" evidence="20">
    <location>
        <begin position="982"/>
        <end position="1002"/>
    </location>
</feature>
<feature type="transmembrane region" description="Helical" evidence="20">
    <location>
        <begin position="1329"/>
        <end position="1352"/>
    </location>
</feature>
<organism evidence="23 24">
    <name type="scientific">Fusarium fujikuroi</name>
    <name type="common">Bakanae and foot rot disease fungus</name>
    <name type="synonym">Gibberella fujikuroi</name>
    <dbReference type="NCBI Taxonomy" id="5127"/>
    <lineage>
        <taxon>Eukaryota</taxon>
        <taxon>Fungi</taxon>
        <taxon>Dikarya</taxon>
        <taxon>Ascomycota</taxon>
        <taxon>Pezizomycotina</taxon>
        <taxon>Sordariomycetes</taxon>
        <taxon>Hypocreomycetidae</taxon>
        <taxon>Hypocreales</taxon>
        <taxon>Nectriaceae</taxon>
        <taxon>Fusarium</taxon>
        <taxon>Fusarium fujikuroi species complex</taxon>
    </lineage>
</organism>
<dbReference type="InterPro" id="IPR003593">
    <property type="entry name" value="AAA+_ATPase"/>
</dbReference>
<dbReference type="GO" id="GO:0008703">
    <property type="term" value="F:5-amino-6-(5-phosphoribosylamino)uracil reductase activity"/>
    <property type="evidence" value="ECO:0007669"/>
    <property type="project" value="InterPro"/>
</dbReference>
<dbReference type="SUPFAM" id="SSF49899">
    <property type="entry name" value="Concanavalin A-like lectins/glucanases"/>
    <property type="match status" value="1"/>
</dbReference>
<comment type="subcellular location">
    <subcellularLocation>
        <location evidence="2">Membrane</location>
        <topology evidence="2">Multi-pass membrane protein</topology>
    </subcellularLocation>
</comment>
<evidence type="ECO:0000256" key="18">
    <source>
        <dbReference type="RuleBase" id="RU361163"/>
    </source>
</evidence>
<evidence type="ECO:0000256" key="2">
    <source>
        <dbReference type="ARBA" id="ARBA00004141"/>
    </source>
</evidence>
<protein>
    <recommendedName>
        <fullName evidence="6">2,5-diamino-6-ribosylamino-4(3H)-pyrimidinone 5'-phosphate reductase</fullName>
        <ecNumber evidence="5">1.1.1.302</ecNumber>
    </recommendedName>
    <alternativeName>
        <fullName evidence="15">2,5-diamino-6-(5-phospho-D-ribosylamino)pyrimidin-4(3H)-one reductase</fullName>
    </alternativeName>
    <alternativeName>
        <fullName evidence="14">2,5-diamino-6-ribitylamino-4(3H)-pyrimidinone 5'-phosphate synthase</fullName>
    </alternativeName>
</protein>
<keyword evidence="8 20" id="KW-0812">Transmembrane</keyword>
<feature type="transmembrane region" description="Helical" evidence="20">
    <location>
        <begin position="528"/>
        <end position="548"/>
    </location>
</feature>
<dbReference type="Gene3D" id="3.40.50.300">
    <property type="entry name" value="P-loop containing nucleotide triphosphate hydrolases"/>
    <property type="match status" value="1"/>
</dbReference>
<evidence type="ECO:0000256" key="17">
    <source>
        <dbReference type="ARBA" id="ARBA00049020"/>
    </source>
</evidence>
<dbReference type="CDD" id="cd18583">
    <property type="entry name" value="ABC_6TM_HMT1"/>
    <property type="match status" value="1"/>
</dbReference>
<comment type="similarity">
    <text evidence="4">Belongs to the HTP reductase family.</text>
</comment>
<dbReference type="SUPFAM" id="SSF90123">
    <property type="entry name" value="ABC transporter transmembrane region"/>
    <property type="match status" value="1"/>
</dbReference>
<feature type="transmembrane region" description="Helical" evidence="20">
    <location>
        <begin position="1064"/>
        <end position="1086"/>
    </location>
</feature>
<dbReference type="GO" id="GO:0016020">
    <property type="term" value="C:membrane"/>
    <property type="evidence" value="ECO:0007669"/>
    <property type="project" value="UniProtKB-SubCell"/>
</dbReference>
<gene>
    <name evidence="23" type="ORF">C2S_10324</name>
</gene>
<evidence type="ECO:0000256" key="9">
    <source>
        <dbReference type="ARBA" id="ARBA00022741"/>
    </source>
</evidence>
<evidence type="ECO:0000256" key="5">
    <source>
        <dbReference type="ARBA" id="ARBA00012851"/>
    </source>
</evidence>
<evidence type="ECO:0000256" key="20">
    <source>
        <dbReference type="SAM" id="Phobius"/>
    </source>
</evidence>
<evidence type="ECO:0000256" key="4">
    <source>
        <dbReference type="ARBA" id="ARBA00009723"/>
    </source>
</evidence>
<dbReference type="InterPro" id="IPR003439">
    <property type="entry name" value="ABC_transporter-like_ATP-bd"/>
</dbReference>
<dbReference type="InterPro" id="IPR027417">
    <property type="entry name" value="P-loop_NTPase"/>
</dbReference>
<dbReference type="GO" id="GO:0008810">
    <property type="term" value="F:cellulase activity"/>
    <property type="evidence" value="ECO:0007669"/>
    <property type="project" value="InterPro"/>
</dbReference>
<dbReference type="PANTHER" id="PTHR24221">
    <property type="entry name" value="ATP-BINDING CASSETTE SUB-FAMILY B"/>
    <property type="match status" value="1"/>
</dbReference>
<evidence type="ECO:0000256" key="13">
    <source>
        <dbReference type="ARBA" id="ARBA00024363"/>
    </source>
</evidence>
<dbReference type="EC" id="1.1.1.302" evidence="5"/>
<feature type="transmembrane region" description="Helical" evidence="20">
    <location>
        <begin position="1303"/>
        <end position="1323"/>
    </location>
</feature>
<name>A0A9Q9RTN2_FUSFU</name>
<comment type="similarity">
    <text evidence="3 18">Belongs to the glycosyl hydrolase 12 (cellulase H) family.</text>
</comment>
<comment type="caution">
    <text evidence="23">The sequence shown here is derived from an EMBL/GenBank/DDBJ whole genome shotgun (WGS) entry which is preliminary data.</text>
</comment>
<feature type="region of interest" description="Disordered" evidence="19">
    <location>
        <begin position="419"/>
        <end position="462"/>
    </location>
</feature>
<feature type="domain" description="ABC transporter" evidence="21">
    <location>
        <begin position="1506"/>
        <end position="1740"/>
    </location>
</feature>
<feature type="transmembrane region" description="Helical" evidence="20">
    <location>
        <begin position="628"/>
        <end position="648"/>
    </location>
</feature>
<evidence type="ECO:0000313" key="24">
    <source>
        <dbReference type="Proteomes" id="UP000760494"/>
    </source>
</evidence>
<dbReference type="PROSITE" id="PS50929">
    <property type="entry name" value="ABC_TM1F"/>
    <property type="match status" value="1"/>
</dbReference>
<dbReference type="FunFam" id="3.40.50.300:FF:000287">
    <property type="entry name" value="Multidrug ABC transporter ATP-binding protein"/>
    <property type="match status" value="1"/>
</dbReference>
<feature type="transmembrane region" description="Helical" evidence="20">
    <location>
        <begin position="1188"/>
        <end position="1207"/>
    </location>
</feature>
<dbReference type="GO" id="GO:0140359">
    <property type="term" value="F:ABC-type transporter activity"/>
    <property type="evidence" value="ECO:0007669"/>
    <property type="project" value="InterPro"/>
</dbReference>
<keyword evidence="11 20" id="KW-1133">Transmembrane helix</keyword>
<accession>A0A9Q9RTN2</accession>
<dbReference type="Pfam" id="PF01872">
    <property type="entry name" value="RibD_C"/>
    <property type="match status" value="1"/>
</dbReference>
<evidence type="ECO:0000256" key="16">
    <source>
        <dbReference type="ARBA" id="ARBA00047550"/>
    </source>
</evidence>
<dbReference type="Pfam" id="PF01670">
    <property type="entry name" value="Glyco_hydro_12"/>
    <property type="match status" value="1"/>
</dbReference>
<feature type="transmembrane region" description="Helical" evidence="20">
    <location>
        <begin position="668"/>
        <end position="684"/>
    </location>
</feature>
<feature type="transmembrane region" description="Helical" evidence="20">
    <location>
        <begin position="1036"/>
        <end position="1058"/>
    </location>
</feature>
<dbReference type="Gene3D" id="1.20.1560.10">
    <property type="entry name" value="ABC transporter type 1, transmembrane domain"/>
    <property type="match status" value="1"/>
</dbReference>
<dbReference type="Gene3D" id="2.60.120.180">
    <property type="match status" value="1"/>
</dbReference>
<comment type="similarity">
    <text evidence="13">Belongs to the ABC transporter superfamily. ABCB family. Heavy Metal importer (TC 3.A.1.210) subfamily.</text>
</comment>
<comment type="catalytic activity">
    <reaction evidence="17">
        <text>2,5-diamino-6-(1-D-ribitylamino)pyrimidin-4(3H)-one 5'-phosphate + NADP(+) = 2,5-diamino-6-(1-D-ribosylamino)pyrimidin-4(3H)-one 5'-phosphate + NADPH + H(+)</text>
        <dbReference type="Rhea" id="RHEA:27278"/>
        <dbReference type="ChEBI" id="CHEBI:15378"/>
        <dbReference type="ChEBI" id="CHEBI:57783"/>
        <dbReference type="ChEBI" id="CHEBI:58349"/>
        <dbReference type="ChEBI" id="CHEBI:58890"/>
        <dbReference type="ChEBI" id="CHEBI:59545"/>
        <dbReference type="EC" id="1.1.1.302"/>
    </reaction>
</comment>
<sequence>MGNTSSTTSALTLHVTQETAAQGIPHNLSASLTKRASLTLRCILTDPASKRAFAVHVPPTGSNAVIIYDGPDAASPVLATAAKNAKWKHDFRVNLAALIEGQDTREELLRCTTVSKRKESYWFAMQLGNSVGRFEWRSTRAQGQGWGWKLVKDDEDIVAIFKSHRSLGRDKIDYPNAWNKKSPKNGFVCLKVDNSTPAFSATWNWPKDIQDVHSFPYVRFNNPDLPVRLSDLESIRLSTDWIYTPGSPSKIPDDFSNEVWEKNKAALEGDGVQANAAWDFFLDDDRNRTLYPQVAAVEFMVWLGRVGDPWWLGRQNDSILSNVTLGETEFSLFYGRNSGGTHVFTAVTKDNSDVLSFDEDFYPLFQYILEQAHKQIDADDLPKDPWLGIIEFGTETWMSRGNATFTAANFGMSLKGNFTSERNSTKKGDDDKDKGDNDKGDAKGGEKGSGDNSTDSKGDEEDDAVRLMSQSVLGRLRRAIHAVPFLLITAIMSRAFAMAKPIGPIIEETVKTSIFTAQDVTVPIIKNFYGVPVLDDIFAVVTVAFAHLQFFADEEAYWQLLVFLTDFAGMYAVVMIEGYRPGNTFPVIKYPVVFLFLSQMFGIGCLAPFFFFLFYIFTPAYKLTTPSLYRPGFAPCMAILPTIVSGYYITHFPSFFHSSLEARNWWNWIWQLFPIWGSIIMLVLSKIIPEPKEQAPRTLKQEINAIRLTIGVVSAISTATWWYTILNMDSSIFEVFIPQHFLTTPQEPILGLRTVIQFDYICCYSAGFLWLAYHFKDLENVGVCTSLDGYIASPDGSTTWIIEDPTIDFPALHAEFDHFIMGRKTYEVMQSFGADNPLSKRPKESVIVASRTMSQHNFPDVTVIRENVLDYIRHLKTNDGKDIWLMGGGQLAAQCLEAHLVDTVEVAIMPTLLGTGINLISSLPQNIKLQLLKSTSLGSGILMTQYKVIQDHCSSVAVVFVSVVTILNAARTTGKTTTPRNYDRIAIALLILGYLAEGIATFVQESQQSKEPETIHLVVLGSLWAFIWSQRAAPRLLVLGTSLITLAFEIPLQIFSALNSQNDIYHIIQLASQTFRLLPLLFLMIYHLSNSGRFYTPDSEAEESQPFLQSNGHANGRACPSYGTETSSDTEVDDDEYISGSETEEDVIDIKRQRAKKLKEKGGWLGYLSDFSIFLPFLIPKKDRKVQLCILISLFCILATRVFNILVPRQLGIVADQLLAKQNPFHALFIWLIMSLASHDVVVGLIESLAKIPIKQYSYRSLTNAAFNHVLSLPMEFHSERDSAEVMKAIEQGEALTNVLDMLIIEILPTVIDLAIAFVFLYWKFNSYVALAMAIGSVLFVTFEVKATGWNLDNRRESTKSKREEVRVMHQAVQGWQTVTYFNMFNYEKYRFGSAVNKQLSAGLNFEKTDAYIQLLLNALIPCTFFTLATLVIYDVWHGASSPGDFVFFIQYWEYLVWPLKFLSHSYRQLMSDLVDAERLLYLLQTKPTITDKEDAKDLEKVEGRVAFHDVCFSYDPRKPTVQDLSLSVEPGQTIALVGETGAGKSSIMKLLLRFYDIDEGSITIDGYDIRDITLSSLRNALGVVPQDPLLFNASILENMRYARPSATDEEIYAACRSAAIHDKILSFVDGYNTEVGEQGVKLSGGEIQRLAIARVFLKNPPILILDEATSAVDTNTESSIQGALDELKRARSTFIIAHRLSTIVSADKILVIHNGQVVESGTHAELISIDGRYKELWNKQVGNK</sequence>
<keyword evidence="18" id="KW-0119">Carbohydrate metabolism</keyword>
<dbReference type="GO" id="GO:0005524">
    <property type="term" value="F:ATP binding"/>
    <property type="evidence" value="ECO:0007669"/>
    <property type="project" value="UniProtKB-KW"/>
</dbReference>
<dbReference type="InterPro" id="IPR017871">
    <property type="entry name" value="ABC_transporter-like_CS"/>
</dbReference>
<dbReference type="GO" id="GO:0000272">
    <property type="term" value="P:polysaccharide catabolic process"/>
    <property type="evidence" value="ECO:0007669"/>
    <property type="project" value="UniProtKB-KW"/>
</dbReference>
<dbReference type="SUPFAM" id="SSF52540">
    <property type="entry name" value="P-loop containing nucleoside triphosphate hydrolases"/>
    <property type="match status" value="1"/>
</dbReference>
<comment type="function">
    <text evidence="1">Catalyzes an early step in riboflavin biosynthesis, the NADPH-dependent reduction of the ribose side chain of 2,5-diamino-6-ribosylamino-4(3H)-pyrimidinone 5'-phosphate, yielding 2,5-diamino-6-ribitylamino-4(3H)-pyrimidinone 5'-phosphate.</text>
</comment>
<keyword evidence="12 20" id="KW-0472">Membrane</keyword>
<dbReference type="Pfam" id="PF00664">
    <property type="entry name" value="ABC_membrane"/>
    <property type="match status" value="1"/>
</dbReference>
<evidence type="ECO:0000259" key="22">
    <source>
        <dbReference type="PROSITE" id="PS50929"/>
    </source>
</evidence>
<feature type="compositionally biased region" description="Basic and acidic residues" evidence="19">
    <location>
        <begin position="423"/>
        <end position="457"/>
    </location>
</feature>
<dbReference type="EMBL" id="CABFJX010000383">
    <property type="protein sequence ID" value="VTT76314.1"/>
    <property type="molecule type" value="Genomic_DNA"/>
</dbReference>
<feature type="transmembrane region" description="Helical" evidence="20">
    <location>
        <begin position="592"/>
        <end position="616"/>
    </location>
</feature>
<dbReference type="InterPro" id="IPR036640">
    <property type="entry name" value="ABC1_TM_sf"/>
</dbReference>
<dbReference type="InterPro" id="IPR011527">
    <property type="entry name" value="ABC1_TM_dom"/>
</dbReference>
<evidence type="ECO:0000256" key="12">
    <source>
        <dbReference type="ARBA" id="ARBA00023136"/>
    </source>
</evidence>
<dbReference type="PANTHER" id="PTHR24221:SF503">
    <property type="entry name" value="MITOCHONDRIAL POTASSIUM CHANNEL ATP-BINDING SUBUNIT"/>
    <property type="match status" value="1"/>
</dbReference>
<evidence type="ECO:0000256" key="11">
    <source>
        <dbReference type="ARBA" id="ARBA00022989"/>
    </source>
</evidence>
<keyword evidence="18" id="KW-0326">Glycosidase</keyword>
<evidence type="ECO:0000256" key="15">
    <source>
        <dbReference type="ARBA" id="ARBA00031630"/>
    </source>
</evidence>
<feature type="transmembrane region" description="Helical" evidence="20">
    <location>
        <begin position="1415"/>
        <end position="1434"/>
    </location>
</feature>
<dbReference type="GO" id="GO:0009231">
    <property type="term" value="P:riboflavin biosynthetic process"/>
    <property type="evidence" value="ECO:0007669"/>
    <property type="project" value="InterPro"/>
</dbReference>
<comment type="catalytic activity">
    <reaction evidence="16">
        <text>2,5-diamino-6-(1-D-ribitylamino)pyrimidin-4(3H)-one 5'-phosphate + NAD(+) = 2,5-diamino-6-(1-D-ribosylamino)pyrimidin-4(3H)-one 5'-phosphate + NADH + H(+)</text>
        <dbReference type="Rhea" id="RHEA:27274"/>
        <dbReference type="ChEBI" id="CHEBI:15378"/>
        <dbReference type="ChEBI" id="CHEBI:57540"/>
        <dbReference type="ChEBI" id="CHEBI:57945"/>
        <dbReference type="ChEBI" id="CHEBI:58890"/>
        <dbReference type="ChEBI" id="CHEBI:59545"/>
        <dbReference type="EC" id="1.1.1.302"/>
    </reaction>
</comment>
<evidence type="ECO:0000256" key="3">
    <source>
        <dbReference type="ARBA" id="ARBA00005519"/>
    </source>
</evidence>
<dbReference type="InterPro" id="IPR002594">
    <property type="entry name" value="GH12"/>
</dbReference>
<dbReference type="InterPro" id="IPR002734">
    <property type="entry name" value="RibDG_C"/>
</dbReference>
<reference evidence="23" key="1">
    <citation type="submission" date="2019-05" db="EMBL/GenBank/DDBJ databases">
        <authorList>
            <person name="Piombo E."/>
        </authorList>
    </citation>
    <scope>NUCLEOTIDE SEQUENCE</scope>
    <source>
        <strain evidence="23">C2S</strain>
    </source>
</reference>
<dbReference type="Gene3D" id="3.40.430.10">
    <property type="entry name" value="Dihydrofolate Reductase, subunit A"/>
    <property type="match status" value="1"/>
</dbReference>
<evidence type="ECO:0000259" key="21">
    <source>
        <dbReference type="PROSITE" id="PS50893"/>
    </source>
</evidence>
<keyword evidence="9" id="KW-0547">Nucleotide-binding</keyword>
<dbReference type="PROSITE" id="PS50893">
    <property type="entry name" value="ABC_TRANSPORTER_2"/>
    <property type="match status" value="1"/>
</dbReference>
<evidence type="ECO:0000256" key="1">
    <source>
        <dbReference type="ARBA" id="ARBA00003555"/>
    </source>
</evidence>
<feature type="transmembrane region" description="Helical" evidence="20">
    <location>
        <begin position="560"/>
        <end position="580"/>
    </location>
</feature>
<dbReference type="InterPro" id="IPR013319">
    <property type="entry name" value="GH11/12"/>
</dbReference>
<dbReference type="Pfam" id="PF00005">
    <property type="entry name" value="ABC_tran"/>
    <property type="match status" value="1"/>
</dbReference>
<feature type="transmembrane region" description="Helical" evidence="20">
    <location>
        <begin position="1227"/>
        <end position="1250"/>
    </location>
</feature>
<evidence type="ECO:0000313" key="23">
    <source>
        <dbReference type="EMBL" id="VTT76314.1"/>
    </source>
</evidence>
<dbReference type="SUPFAM" id="SSF53597">
    <property type="entry name" value="Dihydrofolate reductase-like"/>
    <property type="match status" value="1"/>
</dbReference>
<evidence type="ECO:0000256" key="14">
    <source>
        <dbReference type="ARBA" id="ARBA00030073"/>
    </source>
</evidence>
<feature type="transmembrane region" description="Helical" evidence="20">
    <location>
        <begin position="1014"/>
        <end position="1029"/>
    </location>
</feature>
<evidence type="ECO:0000256" key="6">
    <source>
        <dbReference type="ARBA" id="ARBA00015035"/>
    </source>
</evidence>
<keyword evidence="18" id="KW-0624">Polysaccharide degradation</keyword>
<evidence type="ECO:0000256" key="10">
    <source>
        <dbReference type="ARBA" id="ARBA00022840"/>
    </source>
</evidence>
<evidence type="ECO:0000256" key="19">
    <source>
        <dbReference type="SAM" id="MobiDB-lite"/>
    </source>
</evidence>
<dbReference type="Proteomes" id="UP000760494">
    <property type="component" value="Unassembled WGS sequence"/>
</dbReference>
<feature type="region of interest" description="Disordered" evidence="19">
    <location>
        <begin position="1105"/>
        <end position="1136"/>
    </location>
</feature>
<keyword evidence="18" id="KW-0378">Hydrolase</keyword>
<dbReference type="SMART" id="SM00382">
    <property type="entry name" value="AAA"/>
    <property type="match status" value="1"/>
</dbReference>
<proteinExistence type="inferred from homology"/>
<dbReference type="GO" id="GO:0016887">
    <property type="term" value="F:ATP hydrolysis activity"/>
    <property type="evidence" value="ECO:0007669"/>
    <property type="project" value="InterPro"/>
</dbReference>
<dbReference type="PROSITE" id="PS00211">
    <property type="entry name" value="ABC_TRANSPORTER_1"/>
    <property type="match status" value="1"/>
</dbReference>
<feature type="domain" description="ABC transmembrane type-1" evidence="22">
    <location>
        <begin position="1191"/>
        <end position="1472"/>
    </location>
</feature>
<keyword evidence="10" id="KW-0067">ATP-binding</keyword>
<dbReference type="InterPro" id="IPR039421">
    <property type="entry name" value="Type_1_exporter"/>
</dbReference>
<feature type="transmembrane region" description="Helical" evidence="20">
    <location>
        <begin position="705"/>
        <end position="723"/>
    </location>
</feature>